<evidence type="ECO:0000313" key="1">
    <source>
        <dbReference type="EMBL" id="KAJ8540353.1"/>
    </source>
</evidence>
<protein>
    <submittedName>
        <fullName evidence="1">Uncharacterized protein</fullName>
    </submittedName>
</protein>
<keyword evidence="2" id="KW-1185">Reference proteome</keyword>
<accession>A0A9Q1R381</accession>
<dbReference type="OrthoDB" id="1303978at2759"/>
<organism evidence="1 2">
    <name type="scientific">Anisodus acutangulus</name>
    <dbReference type="NCBI Taxonomy" id="402998"/>
    <lineage>
        <taxon>Eukaryota</taxon>
        <taxon>Viridiplantae</taxon>
        <taxon>Streptophyta</taxon>
        <taxon>Embryophyta</taxon>
        <taxon>Tracheophyta</taxon>
        <taxon>Spermatophyta</taxon>
        <taxon>Magnoliopsida</taxon>
        <taxon>eudicotyledons</taxon>
        <taxon>Gunneridae</taxon>
        <taxon>Pentapetalae</taxon>
        <taxon>asterids</taxon>
        <taxon>lamiids</taxon>
        <taxon>Solanales</taxon>
        <taxon>Solanaceae</taxon>
        <taxon>Solanoideae</taxon>
        <taxon>Hyoscyameae</taxon>
        <taxon>Anisodus</taxon>
    </lineage>
</organism>
<comment type="caution">
    <text evidence="1">The sequence shown here is derived from an EMBL/GenBank/DDBJ whole genome shotgun (WGS) entry which is preliminary data.</text>
</comment>
<proteinExistence type="predicted"/>
<name>A0A9Q1R381_9SOLA</name>
<dbReference type="Proteomes" id="UP001152561">
    <property type="component" value="Unassembled WGS sequence"/>
</dbReference>
<dbReference type="EMBL" id="JAJAGQ010000016">
    <property type="protein sequence ID" value="KAJ8540353.1"/>
    <property type="molecule type" value="Genomic_DNA"/>
</dbReference>
<gene>
    <name evidence="1" type="ORF">K7X08_030272</name>
</gene>
<reference evidence="2" key="1">
    <citation type="journal article" date="2023" name="Proc. Natl. Acad. Sci. U.S.A.">
        <title>Genomic and structural basis for evolution of tropane alkaloid biosynthesis.</title>
        <authorList>
            <person name="Wanga Y.-J."/>
            <person name="Taina T."/>
            <person name="Yua J.-Y."/>
            <person name="Lia J."/>
            <person name="Xua B."/>
            <person name="Chenc J."/>
            <person name="D'Auriad J.C."/>
            <person name="Huanga J.-P."/>
            <person name="Huanga S.-X."/>
        </authorList>
    </citation>
    <scope>NUCLEOTIDE SEQUENCE [LARGE SCALE GENOMIC DNA]</scope>
    <source>
        <strain evidence="2">cv. KIB-2019</strain>
    </source>
</reference>
<evidence type="ECO:0000313" key="2">
    <source>
        <dbReference type="Proteomes" id="UP001152561"/>
    </source>
</evidence>
<sequence>MCVNLFHCCRSGLGSDLYRCNHHHIVENGIHPRHTRLLHRSRASLCGNLIQSPSLIDSPSGVGMVEVFGWRIEWAARRVRLYEAELMAEDPEALSEYFSWYQQHSHTFIGNSAHNVPREYRHMASRHEALALGHQESYRLAYNTSQDPTASNAEKVLAEKFSRINIESMTATSLGTMLRFAPHYTPPGSTRNRLLCMFRDVLRKLYLDLGRVIEDVKRKLVTDGVEAAWITSWLIKMTL</sequence>
<dbReference type="AlphaFoldDB" id="A0A9Q1R381"/>